<dbReference type="Proteomes" id="UP000299102">
    <property type="component" value="Unassembled WGS sequence"/>
</dbReference>
<proteinExistence type="predicted"/>
<sequence>MYQKLFIISTGGESPIYAHDPETKQSSMWMFQDEFNPTKVVRAKSTLKVDSEMRYDQLPRSILLALSGQDF</sequence>
<dbReference type="OrthoDB" id="10017160at2759"/>
<dbReference type="EMBL" id="BGZK01002387">
    <property type="protein sequence ID" value="GBP93527.1"/>
    <property type="molecule type" value="Genomic_DNA"/>
</dbReference>
<comment type="caution">
    <text evidence="1">The sequence shown here is derived from an EMBL/GenBank/DDBJ whole genome shotgun (WGS) entry which is preliminary data.</text>
</comment>
<reference evidence="1 2" key="1">
    <citation type="journal article" date="2019" name="Commun. Biol.">
        <title>The bagworm genome reveals a unique fibroin gene that provides high tensile strength.</title>
        <authorList>
            <person name="Kono N."/>
            <person name="Nakamura H."/>
            <person name="Ohtoshi R."/>
            <person name="Tomita M."/>
            <person name="Numata K."/>
            <person name="Arakawa K."/>
        </authorList>
    </citation>
    <scope>NUCLEOTIDE SEQUENCE [LARGE SCALE GENOMIC DNA]</scope>
</reference>
<organism evidence="1 2">
    <name type="scientific">Eumeta variegata</name>
    <name type="common">Bagworm moth</name>
    <name type="synonym">Eumeta japonica</name>
    <dbReference type="NCBI Taxonomy" id="151549"/>
    <lineage>
        <taxon>Eukaryota</taxon>
        <taxon>Metazoa</taxon>
        <taxon>Ecdysozoa</taxon>
        <taxon>Arthropoda</taxon>
        <taxon>Hexapoda</taxon>
        <taxon>Insecta</taxon>
        <taxon>Pterygota</taxon>
        <taxon>Neoptera</taxon>
        <taxon>Endopterygota</taxon>
        <taxon>Lepidoptera</taxon>
        <taxon>Glossata</taxon>
        <taxon>Ditrysia</taxon>
        <taxon>Tineoidea</taxon>
        <taxon>Psychidae</taxon>
        <taxon>Oiketicinae</taxon>
        <taxon>Eumeta</taxon>
    </lineage>
</organism>
<accession>A0A4C2A3P0</accession>
<gene>
    <name evidence="1" type="ORF">EVAR_98279_1</name>
</gene>
<dbReference type="AlphaFoldDB" id="A0A4C2A3P0"/>
<keyword evidence="2" id="KW-1185">Reference proteome</keyword>
<protein>
    <submittedName>
        <fullName evidence="1">Uncharacterized protein</fullName>
    </submittedName>
</protein>
<name>A0A4C2A3P0_EUMVA</name>
<evidence type="ECO:0000313" key="1">
    <source>
        <dbReference type="EMBL" id="GBP93527.1"/>
    </source>
</evidence>
<evidence type="ECO:0000313" key="2">
    <source>
        <dbReference type="Proteomes" id="UP000299102"/>
    </source>
</evidence>